<feature type="region of interest" description="Disordered" evidence="2">
    <location>
        <begin position="377"/>
        <end position="402"/>
    </location>
</feature>
<gene>
    <name evidence="4" type="ORF">VP01_45g5</name>
</gene>
<comment type="caution">
    <text evidence="4">The sequence shown here is derived from an EMBL/GenBank/DDBJ whole genome shotgun (WGS) entry which is preliminary data.</text>
</comment>
<reference evidence="4 5" key="1">
    <citation type="submission" date="2015-08" db="EMBL/GenBank/DDBJ databases">
        <title>Next Generation Sequencing and Analysis of the Genome of Puccinia sorghi L Schw, the Causal Agent of Maize Common Rust.</title>
        <authorList>
            <person name="Rochi L."/>
            <person name="Burguener G."/>
            <person name="Darino M."/>
            <person name="Turjanski A."/>
            <person name="Kreff E."/>
            <person name="Dieguez M.J."/>
            <person name="Sacco F."/>
        </authorList>
    </citation>
    <scope>NUCLEOTIDE SEQUENCE [LARGE SCALE GENOMIC DNA]</scope>
    <source>
        <strain evidence="4 5">RO10H11247</strain>
    </source>
</reference>
<evidence type="ECO:0000313" key="5">
    <source>
        <dbReference type="Proteomes" id="UP000037035"/>
    </source>
</evidence>
<dbReference type="Proteomes" id="UP000037035">
    <property type="component" value="Unassembled WGS sequence"/>
</dbReference>
<dbReference type="PANTHER" id="PTHR13056:SF0">
    <property type="entry name" value="VACUOLAR FUSION PROTEIN CCZ1 HOMOLOG-RELATED"/>
    <property type="match status" value="1"/>
</dbReference>
<organism evidence="4 5">
    <name type="scientific">Puccinia sorghi</name>
    <dbReference type="NCBI Taxonomy" id="27349"/>
    <lineage>
        <taxon>Eukaryota</taxon>
        <taxon>Fungi</taxon>
        <taxon>Dikarya</taxon>
        <taxon>Basidiomycota</taxon>
        <taxon>Pucciniomycotina</taxon>
        <taxon>Pucciniomycetes</taxon>
        <taxon>Pucciniales</taxon>
        <taxon>Pucciniaceae</taxon>
        <taxon>Puccinia</taxon>
    </lineage>
</organism>
<keyword evidence="5" id="KW-1185">Reference proteome</keyword>
<dbReference type="Pfam" id="PF19031">
    <property type="entry name" value="Intu_longin_1"/>
    <property type="match status" value="1"/>
</dbReference>
<dbReference type="GO" id="GO:0016192">
    <property type="term" value="P:vesicle-mediated transport"/>
    <property type="evidence" value="ECO:0007669"/>
    <property type="project" value="InterPro"/>
</dbReference>
<dbReference type="VEuPathDB" id="FungiDB:VP01_45g5"/>
<dbReference type="EMBL" id="LAVV01009724">
    <property type="protein sequence ID" value="KNZ50094.1"/>
    <property type="molecule type" value="Genomic_DNA"/>
</dbReference>
<accession>A0A0L6UNI6</accession>
<dbReference type="PANTHER" id="PTHR13056">
    <property type="entry name" value="VACUOLAR FUSION PROTEIN CCZ1 HOMOLOG-RELATED"/>
    <property type="match status" value="1"/>
</dbReference>
<evidence type="ECO:0000256" key="2">
    <source>
        <dbReference type="SAM" id="MobiDB-lite"/>
    </source>
</evidence>
<sequence>MNHQFPVLSSFIIWSTQTHSELYFTHLEQPSIDQEKKNRLIGLVRGLINFTHVLCHGLNNEDGLKVVHSKNHKILFLQPEPSFYLAAVINLPQKSSPATSSKLSDTLNILSKQQPSTSNYEPSDTVLLNSLSCAAQEYLLLHGSMDLLLVNHPQQLRERLEQFWSVWLWRWNVGKTGCGAVDFHELFGDIGLQSPFLQSPKLPRALVHEFTRFATQICPNISILPILIHDQKVLYLPSPTELIHREDITTLVRYLLSLLGGSEAKRAQARSPPKAKPAQDEQNLIMKRLSTIDLASLANFQPKLPSTTFTLQPASDWAHRAFKWASTSLVLPVNPFDNAAEADSLDQLLRADIGLPPRTAPSQLLRIKSSLSNPELVTEAIPSPTPRPPQRAASSTVASQISSPTKLGYPYNLLMIYSPDKTPSNRSTHYPHNLENIYESMSASISAKDGHVMHPPPMAAQGPLVPAATGPPKGHPEASSSSSRSKHNPRSPSFNVENALADAMSERSIGNLAALESVPSQPFSTSSGPPSDAPLVNCSPAPVRLPSSSPNTTPSKEIEIYVKGGRLVTSVYWIHSERWMLAWVAEPSNDLQSSRSIIRLSEVETKEALLQARAVLDGFVECGWPEGSPNEAPKTPEMTTSDAKRRPLKMSRQRFLIRDSLNGGCFCLQSQPHFGWLSKNEIWPGKAIPPDEVEASLGLLQLLDGRTPGRATPGSKSLFEEAFLRTSSGQWIVSKKISHHHHHLQQQQHKQDGEERRAESEKILEAFLVLPRGFGTLIEADSEISIRPLETHIRILLLELTLVTPSCLQMKCASWKASPWL</sequence>
<dbReference type="GO" id="GO:0035658">
    <property type="term" value="C:Mon1-Ccz1 complex"/>
    <property type="evidence" value="ECO:0007669"/>
    <property type="project" value="InterPro"/>
</dbReference>
<evidence type="ECO:0000256" key="1">
    <source>
        <dbReference type="ARBA" id="ARBA00005352"/>
    </source>
</evidence>
<protein>
    <recommendedName>
        <fullName evidence="3">CCZ1/INTU/HSP4 first Longin domain-containing protein</fullName>
    </recommendedName>
</protein>
<dbReference type="AlphaFoldDB" id="A0A0L6UNI6"/>
<proteinExistence type="inferred from homology"/>
<evidence type="ECO:0000313" key="4">
    <source>
        <dbReference type="EMBL" id="KNZ50094.1"/>
    </source>
</evidence>
<dbReference type="InterPro" id="IPR043987">
    <property type="entry name" value="CCZ1/INTU/HSP4_longin_1"/>
</dbReference>
<name>A0A0L6UNI6_9BASI</name>
<feature type="compositionally biased region" description="Polar residues" evidence="2">
    <location>
        <begin position="392"/>
        <end position="402"/>
    </location>
</feature>
<dbReference type="OrthoDB" id="240546at2759"/>
<dbReference type="InterPro" id="IPR013176">
    <property type="entry name" value="Ccz1"/>
</dbReference>
<feature type="region of interest" description="Disordered" evidence="2">
    <location>
        <begin position="448"/>
        <end position="494"/>
    </location>
</feature>
<feature type="domain" description="CCZ1/INTU/HSP4 first Longin" evidence="3">
    <location>
        <begin position="17"/>
        <end position="98"/>
    </location>
</feature>
<dbReference type="STRING" id="27349.A0A0L6UNI6"/>
<comment type="similarity">
    <text evidence="1">Belongs to the CCZ1 family.</text>
</comment>
<evidence type="ECO:0000259" key="3">
    <source>
        <dbReference type="Pfam" id="PF19031"/>
    </source>
</evidence>